<dbReference type="InterPro" id="IPR006452">
    <property type="entry name" value="Formate_DH_accessory"/>
</dbReference>
<dbReference type="AlphaFoldDB" id="A0A380MZJ2"/>
<gene>
    <name evidence="4" type="primary">fdhE</name>
    <name evidence="4" type="ORF">NCTC10717_01455</name>
</gene>
<feature type="domain" description="FdhE central" evidence="2">
    <location>
        <begin position="167"/>
        <end position="205"/>
    </location>
</feature>
<evidence type="ECO:0000259" key="3">
    <source>
        <dbReference type="Pfam" id="PF24860"/>
    </source>
</evidence>
<dbReference type="SUPFAM" id="SSF144020">
    <property type="entry name" value="FdhE-like"/>
    <property type="match status" value="1"/>
</dbReference>
<reference evidence="4 5" key="1">
    <citation type="submission" date="2018-06" db="EMBL/GenBank/DDBJ databases">
        <authorList>
            <consortium name="Pathogen Informatics"/>
            <person name="Doyle S."/>
        </authorList>
    </citation>
    <scope>NUCLEOTIDE SEQUENCE [LARGE SCALE GENOMIC DNA]</scope>
    <source>
        <strain evidence="4 5">NCTC10717</strain>
    </source>
</reference>
<evidence type="ECO:0000256" key="1">
    <source>
        <dbReference type="ARBA" id="ARBA00022490"/>
    </source>
</evidence>
<dbReference type="InterPro" id="IPR024064">
    <property type="entry name" value="FdhE-like_sf"/>
</dbReference>
<dbReference type="Pfam" id="PF24859">
    <property type="entry name" value="FdhE_central"/>
    <property type="match status" value="1"/>
</dbReference>
<dbReference type="InterPro" id="IPR056797">
    <property type="entry name" value="FdhE_central"/>
</dbReference>
<dbReference type="RefSeq" id="WP_115218636.1">
    <property type="nucleotide sequence ID" value="NZ_UHIA01000004.1"/>
</dbReference>
<keyword evidence="1" id="KW-0963">Cytoplasm</keyword>
<accession>A0A380MZJ2</accession>
<dbReference type="PANTHER" id="PTHR37689">
    <property type="entry name" value="PROTEIN FDHE"/>
    <property type="match status" value="1"/>
</dbReference>
<organism evidence="4 5">
    <name type="scientific">Suttonella indologenes</name>
    <dbReference type="NCBI Taxonomy" id="13276"/>
    <lineage>
        <taxon>Bacteria</taxon>
        <taxon>Pseudomonadati</taxon>
        <taxon>Pseudomonadota</taxon>
        <taxon>Gammaproteobacteria</taxon>
        <taxon>Cardiobacteriales</taxon>
        <taxon>Cardiobacteriaceae</taxon>
        <taxon>Suttonella</taxon>
    </lineage>
</organism>
<dbReference type="Proteomes" id="UP000254575">
    <property type="component" value="Unassembled WGS sequence"/>
</dbReference>
<dbReference type="EMBL" id="UHIA01000004">
    <property type="protein sequence ID" value="SUO97446.1"/>
    <property type="molecule type" value="Genomic_DNA"/>
</dbReference>
<protein>
    <submittedName>
        <fullName evidence="4">Formate dehydrogenase accessory protein FdhE</fullName>
    </submittedName>
</protein>
<evidence type="ECO:0000313" key="5">
    <source>
        <dbReference type="Proteomes" id="UP000254575"/>
    </source>
</evidence>
<dbReference type="GO" id="GO:0005829">
    <property type="term" value="C:cytosol"/>
    <property type="evidence" value="ECO:0007669"/>
    <property type="project" value="TreeGrafter"/>
</dbReference>
<sequence length="296" mass="33324">MNTLPSPEEIKAKPFFHKPFFIAPPSDVFAKRAARFSALAQEEQDLSWQAYLNLLAALCQTQDQFLSRQEKIRDIPPQLPRDETWLSDKLAAQLPDFCQALLQNPALPETARRQIQSLATNAAQLSAMPAEAVQDNIWLQALEQVLWTAWSSQLAEDDVPSVKERSHCPCCGEDAVASIILSGGDDDNLRYLHCPRCNSRWNALRAKCTFCNQQSGMQLQQLSAPNAEKHHLPSALRGARAESCDRCKHYRKFFFLREQALADPIADDLASLALDILIGEKDYSRGGYNPFLIRQN</sequence>
<dbReference type="GO" id="GO:0008199">
    <property type="term" value="F:ferric iron binding"/>
    <property type="evidence" value="ECO:0007669"/>
    <property type="project" value="TreeGrafter"/>
</dbReference>
<proteinExistence type="predicted"/>
<dbReference type="CDD" id="cd16341">
    <property type="entry name" value="FdhE"/>
    <property type="match status" value="1"/>
</dbReference>
<keyword evidence="5" id="KW-1185">Reference proteome</keyword>
<name>A0A380MZJ2_9GAMM</name>
<dbReference type="GO" id="GO:0051604">
    <property type="term" value="P:protein maturation"/>
    <property type="evidence" value="ECO:0007669"/>
    <property type="project" value="TreeGrafter"/>
</dbReference>
<evidence type="ECO:0000313" key="4">
    <source>
        <dbReference type="EMBL" id="SUO97446.1"/>
    </source>
</evidence>
<feature type="domain" description="FdhE C-terminal" evidence="3">
    <location>
        <begin position="207"/>
        <end position="292"/>
    </location>
</feature>
<evidence type="ECO:0000259" key="2">
    <source>
        <dbReference type="Pfam" id="PF24859"/>
    </source>
</evidence>
<dbReference type="Gene3D" id="3.90.1670.10">
    <property type="entry name" value="FdhE-like domain"/>
    <property type="match status" value="1"/>
</dbReference>
<dbReference type="Pfam" id="PF24860">
    <property type="entry name" value="FdhE_C"/>
    <property type="match status" value="1"/>
</dbReference>
<dbReference type="InterPro" id="IPR056796">
    <property type="entry name" value="FdhE_C"/>
</dbReference>
<dbReference type="PANTHER" id="PTHR37689:SF1">
    <property type="entry name" value="PROTEIN FDHE"/>
    <property type="match status" value="1"/>
</dbReference>
<dbReference type="OrthoDB" id="9794151at2"/>